<accession>A0A0M3ICC0</accession>
<evidence type="ECO:0000313" key="9">
    <source>
        <dbReference type="WBParaSite" id="ALUE_0001551501-mRNA-1"/>
    </source>
</evidence>
<keyword evidence="4 7" id="KW-1133">Transmembrane helix</keyword>
<protein>
    <submittedName>
        <fullName evidence="9">Transmembrane protein 134</fullName>
    </submittedName>
</protein>
<evidence type="ECO:0000256" key="2">
    <source>
        <dbReference type="ARBA" id="ARBA00007743"/>
    </source>
</evidence>
<feature type="transmembrane region" description="Helical" evidence="7">
    <location>
        <begin position="91"/>
        <end position="115"/>
    </location>
</feature>
<evidence type="ECO:0000256" key="4">
    <source>
        <dbReference type="ARBA" id="ARBA00022989"/>
    </source>
</evidence>
<dbReference type="PANTHER" id="PTHR13558:SF1">
    <property type="entry name" value="TRANSMEMBRANE PROTEIN 134"/>
    <property type="match status" value="1"/>
</dbReference>
<keyword evidence="5 7" id="KW-0472">Membrane</keyword>
<evidence type="ECO:0000256" key="3">
    <source>
        <dbReference type="ARBA" id="ARBA00022692"/>
    </source>
</evidence>
<dbReference type="InterPro" id="IPR008590">
    <property type="entry name" value="TMEM_230/134"/>
</dbReference>
<evidence type="ECO:0000256" key="5">
    <source>
        <dbReference type="ARBA" id="ARBA00023136"/>
    </source>
</evidence>
<evidence type="ECO:0000256" key="1">
    <source>
        <dbReference type="ARBA" id="ARBA00004141"/>
    </source>
</evidence>
<dbReference type="GO" id="GO:0016020">
    <property type="term" value="C:membrane"/>
    <property type="evidence" value="ECO:0007669"/>
    <property type="project" value="UniProtKB-SubCell"/>
</dbReference>
<keyword evidence="3 7" id="KW-0812">Transmembrane</keyword>
<sequence>MHLRANRRIWARHPCFADVVTVCVFKLILESRESGDDESGEITKTLASPSHPMSSLVPEVASTASSQPALTVPNDAGHYCRDPKLRDNLRVVVGSVLLTIIGTVLLVVGAIAILMPNETGLRGWVFLFAGFLFFVPGIYHVVYIVCTLCGRPGYSFNNLPTFNK</sequence>
<keyword evidence="8" id="KW-1185">Reference proteome</keyword>
<dbReference type="Pfam" id="PF05915">
    <property type="entry name" value="TMEM_230_134"/>
    <property type="match status" value="1"/>
</dbReference>
<organism evidence="8 9">
    <name type="scientific">Ascaris lumbricoides</name>
    <name type="common">Giant roundworm</name>
    <dbReference type="NCBI Taxonomy" id="6252"/>
    <lineage>
        <taxon>Eukaryota</taxon>
        <taxon>Metazoa</taxon>
        <taxon>Ecdysozoa</taxon>
        <taxon>Nematoda</taxon>
        <taxon>Chromadorea</taxon>
        <taxon>Rhabditida</taxon>
        <taxon>Spirurina</taxon>
        <taxon>Ascaridomorpha</taxon>
        <taxon>Ascaridoidea</taxon>
        <taxon>Ascarididae</taxon>
        <taxon>Ascaris</taxon>
    </lineage>
</organism>
<evidence type="ECO:0000256" key="6">
    <source>
        <dbReference type="SAM" id="MobiDB-lite"/>
    </source>
</evidence>
<comment type="subcellular location">
    <subcellularLocation>
        <location evidence="1">Membrane</location>
        <topology evidence="1">Multi-pass membrane protein</topology>
    </subcellularLocation>
</comment>
<evidence type="ECO:0000313" key="8">
    <source>
        <dbReference type="Proteomes" id="UP000036681"/>
    </source>
</evidence>
<comment type="similarity">
    <text evidence="2">Belongs to the TMEM134/TMEM230 family.</text>
</comment>
<name>A0A0M3ICC0_ASCLU</name>
<feature type="transmembrane region" description="Helical" evidence="7">
    <location>
        <begin position="121"/>
        <end position="146"/>
    </location>
</feature>
<dbReference type="PANTHER" id="PTHR13558">
    <property type="entry name" value="TRANSMEMBRANE PROTEIN 134"/>
    <property type="match status" value="1"/>
</dbReference>
<dbReference type="Proteomes" id="UP000036681">
    <property type="component" value="Unplaced"/>
</dbReference>
<reference evidence="9" key="1">
    <citation type="submission" date="2017-02" db="UniProtKB">
        <authorList>
            <consortium name="WormBaseParasite"/>
        </authorList>
    </citation>
    <scope>IDENTIFICATION</scope>
</reference>
<feature type="region of interest" description="Disordered" evidence="6">
    <location>
        <begin position="36"/>
        <end position="56"/>
    </location>
</feature>
<evidence type="ECO:0000256" key="7">
    <source>
        <dbReference type="SAM" id="Phobius"/>
    </source>
</evidence>
<dbReference type="InterPro" id="IPR039714">
    <property type="entry name" value="TMEM134"/>
</dbReference>
<dbReference type="WBParaSite" id="ALUE_0001551501-mRNA-1">
    <property type="protein sequence ID" value="ALUE_0001551501-mRNA-1"/>
    <property type="gene ID" value="ALUE_0001551501"/>
</dbReference>
<dbReference type="AlphaFoldDB" id="A0A0M3ICC0"/>
<proteinExistence type="inferred from homology"/>